<accession>A0A0F7DBP5</accession>
<dbReference type="OrthoDB" id="18811at2157"/>
<proteinExistence type="inferred from homology"/>
<dbReference type="GO" id="GO:0032259">
    <property type="term" value="P:methylation"/>
    <property type="evidence" value="ECO:0007669"/>
    <property type="project" value="UniProtKB-KW"/>
</dbReference>
<dbReference type="KEGG" id="gah:GAH_01245"/>
<dbReference type="NCBIfam" id="NF002142">
    <property type="entry name" value="PRK00979.1-1"/>
    <property type="match status" value="1"/>
</dbReference>
<organism evidence="4 5">
    <name type="scientific">Geoglobus ahangari</name>
    <dbReference type="NCBI Taxonomy" id="113653"/>
    <lineage>
        <taxon>Archaea</taxon>
        <taxon>Methanobacteriati</taxon>
        <taxon>Methanobacteriota</taxon>
        <taxon>Archaeoglobi</taxon>
        <taxon>Archaeoglobales</taxon>
        <taxon>Archaeoglobaceae</taxon>
        <taxon>Geoglobus</taxon>
    </lineage>
</organism>
<keyword evidence="2 4" id="KW-0489">Methyltransferase</keyword>
<keyword evidence="5" id="KW-1185">Reference proteome</keyword>
<dbReference type="InterPro" id="IPR023467">
    <property type="entry name" value="MeTrfase_MtrH/MtxH"/>
</dbReference>
<dbReference type="SUPFAM" id="SSF51717">
    <property type="entry name" value="Dihydropteroate synthetase-like"/>
    <property type="match status" value="1"/>
</dbReference>
<name>A0A0F7DBP5_9EURY</name>
<dbReference type="InterPro" id="IPR011005">
    <property type="entry name" value="Dihydropteroate_synth-like_sf"/>
</dbReference>
<dbReference type="GO" id="GO:0008168">
    <property type="term" value="F:methyltransferase activity"/>
    <property type="evidence" value="ECO:0007669"/>
    <property type="project" value="UniProtKB-KW"/>
</dbReference>
<dbReference type="STRING" id="113653.GAH_01245"/>
<dbReference type="RefSeq" id="WP_048095380.1">
    <property type="nucleotide sequence ID" value="NZ_CP011267.1"/>
</dbReference>
<dbReference type="EC" id="2.1.1.86" evidence="4"/>
<dbReference type="EMBL" id="CP011267">
    <property type="protein sequence ID" value="AKG91451.1"/>
    <property type="molecule type" value="Genomic_DNA"/>
</dbReference>
<protein>
    <submittedName>
        <fullName evidence="4">Tetrahydromethanopterin S-methyltransferase, subunit H</fullName>
        <ecNumber evidence="4">2.1.1.86</ecNumber>
    </submittedName>
</protein>
<evidence type="ECO:0000313" key="4">
    <source>
        <dbReference type="EMBL" id="AKG91451.1"/>
    </source>
</evidence>
<dbReference type="AlphaFoldDB" id="A0A0F7DBP5"/>
<keyword evidence="3 4" id="KW-0808">Transferase</keyword>
<evidence type="ECO:0000256" key="1">
    <source>
        <dbReference type="ARBA" id="ARBA00006230"/>
    </source>
</evidence>
<dbReference type="FunCoup" id="A0A0F7DBP5">
    <property type="interactions" value="58"/>
</dbReference>
<dbReference type="Pfam" id="PF02007">
    <property type="entry name" value="MtrH"/>
    <property type="match status" value="1"/>
</dbReference>
<gene>
    <name evidence="4" type="ORF">GAH_01245</name>
</gene>
<reference evidence="4 5" key="1">
    <citation type="submission" date="2015-04" db="EMBL/GenBank/DDBJ databases">
        <title>The complete genome sequence of the hyperthermophilic, obligate iron-reducing archaeon Geoglobus ahangari strain 234T.</title>
        <authorList>
            <person name="Manzella M.P."/>
            <person name="Holmes D.E."/>
            <person name="Rocheleau J.M."/>
            <person name="Chung A."/>
            <person name="Reguera G."/>
            <person name="Kashefi K."/>
        </authorList>
    </citation>
    <scope>NUCLEOTIDE SEQUENCE [LARGE SCALE GENOMIC DNA]</scope>
    <source>
        <strain evidence="4 5">234</strain>
    </source>
</reference>
<sequence>MLGLDFSRTVLIGSIFYSRHRIVEDHNRGIFDRERAEELVKRQEELSDHYGIDGILDVVAETGEAIVKYLEFVADVSDRPFILDGYVEARTAGLRYAMEVGLVDRVIYNSINPINTKDELELIKEAKVRSAVIFDYDPSYTSPSRRILLLSGDGRKEGLISRAKKLGIENMLIDVVPTDIKSLGEVIETLLLVKSTYPYPAGCGPANVSYYMADYLKEELDTQVLVSSVDSAAQLFSDFLLYGPIERAEIAFQSAYIVEEIKEGMGMRIHELLGGGHD</sequence>
<evidence type="ECO:0000313" key="5">
    <source>
        <dbReference type="Proteomes" id="UP000034723"/>
    </source>
</evidence>
<evidence type="ECO:0000256" key="3">
    <source>
        <dbReference type="ARBA" id="ARBA00022679"/>
    </source>
</evidence>
<dbReference type="HOGENOM" id="CLU_048697_0_0_2"/>
<dbReference type="Proteomes" id="UP000034723">
    <property type="component" value="Chromosome"/>
</dbReference>
<dbReference type="InParanoid" id="A0A0F7DBP5"/>
<dbReference type="PATRIC" id="fig|113653.22.peg.1232"/>
<dbReference type="GeneID" id="24803817"/>
<evidence type="ECO:0000256" key="2">
    <source>
        <dbReference type="ARBA" id="ARBA00022603"/>
    </source>
</evidence>
<comment type="similarity">
    <text evidence="1">Belongs to the MtrH family.</text>
</comment>
<dbReference type="GO" id="GO:0006730">
    <property type="term" value="P:one-carbon metabolic process"/>
    <property type="evidence" value="ECO:0007669"/>
    <property type="project" value="InterPro"/>
</dbReference>